<dbReference type="EMBL" id="SDAQ01000065">
    <property type="protein sequence ID" value="KAI3544787.1"/>
    <property type="molecule type" value="Genomic_DNA"/>
</dbReference>
<reference evidence="1" key="1">
    <citation type="submission" date="2019-01" db="EMBL/GenBank/DDBJ databases">
        <title>Colletotrichum abscissum LGMF1257.</title>
        <authorList>
            <person name="Baroncelli R."/>
        </authorList>
    </citation>
    <scope>NUCLEOTIDE SEQUENCE</scope>
    <source>
        <strain evidence="1">Ca142</strain>
    </source>
</reference>
<comment type="caution">
    <text evidence="1">The sequence shown here is derived from an EMBL/GenBank/DDBJ whole genome shotgun (WGS) entry which is preliminary data.</text>
</comment>
<accession>A0A9P9XB00</accession>
<evidence type="ECO:0000313" key="2">
    <source>
        <dbReference type="Proteomes" id="UP001056436"/>
    </source>
</evidence>
<keyword evidence="2" id="KW-1185">Reference proteome</keyword>
<evidence type="ECO:0000313" key="1">
    <source>
        <dbReference type="EMBL" id="KAI3544787.1"/>
    </source>
</evidence>
<sequence length="82" mass="9084">MPDIVSNPSRATEIFAKKQGTIHARWQLVDFPPAIPGLPPTHSLQHSRLALLAGRLLRLFFLLSGPGQEPRLSTAHPLKSRQ</sequence>
<gene>
    <name evidence="1" type="ORF">CABS02_09638</name>
</gene>
<proteinExistence type="predicted"/>
<organism evidence="1 2">
    <name type="scientific">Colletotrichum abscissum</name>
    <dbReference type="NCBI Taxonomy" id="1671311"/>
    <lineage>
        <taxon>Eukaryota</taxon>
        <taxon>Fungi</taxon>
        <taxon>Dikarya</taxon>
        <taxon>Ascomycota</taxon>
        <taxon>Pezizomycotina</taxon>
        <taxon>Sordariomycetes</taxon>
        <taxon>Hypocreomycetidae</taxon>
        <taxon>Glomerellales</taxon>
        <taxon>Glomerellaceae</taxon>
        <taxon>Colletotrichum</taxon>
        <taxon>Colletotrichum acutatum species complex</taxon>
    </lineage>
</organism>
<dbReference type="Proteomes" id="UP001056436">
    <property type="component" value="Unassembled WGS sequence"/>
</dbReference>
<dbReference type="OrthoDB" id="10538164at2759"/>
<name>A0A9P9XB00_9PEZI</name>
<dbReference type="AlphaFoldDB" id="A0A9P9XB00"/>
<protein>
    <submittedName>
        <fullName evidence="1">Uncharacterized protein</fullName>
    </submittedName>
</protein>